<dbReference type="SMART" id="SM00271">
    <property type="entry name" value="DnaJ"/>
    <property type="match status" value="1"/>
</dbReference>
<comment type="caution">
    <text evidence="8">The sequence shown here is derived from an EMBL/GenBank/DDBJ whole genome shotgun (WGS) entry which is preliminary data.</text>
</comment>
<name>A0A512C1N0_9HYPH</name>
<dbReference type="RefSeq" id="WP_114188835.1">
    <property type="nucleotide sequence ID" value="NZ_BJYU01000155.1"/>
</dbReference>
<comment type="similarity">
    <text evidence="5">Belongs to the TIM14 family.</text>
</comment>
<keyword evidence="3 6" id="KW-1133">Transmembrane helix</keyword>
<evidence type="ECO:0000256" key="2">
    <source>
        <dbReference type="ARBA" id="ARBA00022692"/>
    </source>
</evidence>
<dbReference type="AlphaFoldDB" id="A0A512C1N0"/>
<keyword evidence="9" id="KW-1185">Reference proteome</keyword>
<dbReference type="PANTHER" id="PTHR12763:SF28">
    <property type="entry name" value="GEO10507P1-RELATED"/>
    <property type="match status" value="1"/>
</dbReference>
<accession>A0A512C1N0</accession>
<dbReference type="Proteomes" id="UP000321085">
    <property type="component" value="Unassembled WGS sequence"/>
</dbReference>
<evidence type="ECO:0000259" key="7">
    <source>
        <dbReference type="PROSITE" id="PS50076"/>
    </source>
</evidence>
<evidence type="ECO:0000256" key="5">
    <source>
        <dbReference type="ARBA" id="ARBA00038105"/>
    </source>
</evidence>
<keyword evidence="2 6" id="KW-0812">Transmembrane</keyword>
<dbReference type="PRINTS" id="PR00625">
    <property type="entry name" value="JDOMAIN"/>
</dbReference>
<evidence type="ECO:0000256" key="1">
    <source>
        <dbReference type="ARBA" id="ARBA00004167"/>
    </source>
</evidence>
<dbReference type="FunFam" id="1.10.287.110:FF:000001">
    <property type="entry name" value="Import inner membrane translocase subunit tim14"/>
    <property type="match status" value="1"/>
</dbReference>
<protein>
    <submittedName>
        <fullName evidence="8">Molecular chaperone DnaJ</fullName>
    </submittedName>
</protein>
<dbReference type="SUPFAM" id="SSF46565">
    <property type="entry name" value="Chaperone J-domain"/>
    <property type="match status" value="1"/>
</dbReference>
<dbReference type="Pfam" id="PF00226">
    <property type="entry name" value="DnaJ"/>
    <property type="match status" value="1"/>
</dbReference>
<gene>
    <name evidence="8" type="ORF">MAE02_58240</name>
</gene>
<proteinExistence type="inferred from homology"/>
<feature type="domain" description="J" evidence="7">
    <location>
        <begin position="183"/>
        <end position="236"/>
    </location>
</feature>
<reference evidence="8 9" key="1">
    <citation type="submission" date="2019-07" db="EMBL/GenBank/DDBJ databases">
        <title>Whole genome shotgun sequence of Microvirga aerophila NBRC 106136.</title>
        <authorList>
            <person name="Hosoyama A."/>
            <person name="Uohara A."/>
            <person name="Ohji S."/>
            <person name="Ichikawa N."/>
        </authorList>
    </citation>
    <scope>NUCLEOTIDE SEQUENCE [LARGE SCALE GENOMIC DNA]</scope>
    <source>
        <strain evidence="8 9">NBRC 106136</strain>
    </source>
</reference>
<dbReference type="OrthoDB" id="9811070at2"/>
<evidence type="ECO:0000256" key="6">
    <source>
        <dbReference type="SAM" id="Phobius"/>
    </source>
</evidence>
<dbReference type="EMBL" id="BJYU01000155">
    <property type="protein sequence ID" value="GEO18128.1"/>
    <property type="molecule type" value="Genomic_DNA"/>
</dbReference>
<dbReference type="PROSITE" id="PS50076">
    <property type="entry name" value="DNAJ_2"/>
    <property type="match status" value="1"/>
</dbReference>
<dbReference type="Gene3D" id="1.10.287.110">
    <property type="entry name" value="DnaJ domain"/>
    <property type="match status" value="1"/>
</dbReference>
<dbReference type="GO" id="GO:0016020">
    <property type="term" value="C:membrane"/>
    <property type="evidence" value="ECO:0007669"/>
    <property type="project" value="UniProtKB-SubCell"/>
</dbReference>
<evidence type="ECO:0000313" key="9">
    <source>
        <dbReference type="Proteomes" id="UP000321085"/>
    </source>
</evidence>
<evidence type="ECO:0000313" key="8">
    <source>
        <dbReference type="EMBL" id="GEO18128.1"/>
    </source>
</evidence>
<dbReference type="PANTHER" id="PTHR12763">
    <property type="match status" value="1"/>
</dbReference>
<comment type="subcellular location">
    <subcellularLocation>
        <location evidence="1">Membrane</location>
        <topology evidence="1">Single-pass membrane protein</topology>
    </subcellularLocation>
</comment>
<sequence>MTVLYGIAAVALLWALVNLFARADTTAIAKAVRVSGGILAMGAAVLLGLRGRIDMALALGSLGIWLLGWSSLKLPGLQGRKPQTSGSVSRVRSIMIEMELDHDTGEMDGSVLAGSLAGQRLNSLDAASLQQLLAECRTGDPEGVRLLVAYLDRRFPQWRETAQDNAHDRQDATSRSGKMTEDEAYKILGLQTGASPDDIRKAHRTLMKKLHPDQGGSTYLAARVNEAKDILLSPRR</sequence>
<dbReference type="InterPro" id="IPR001623">
    <property type="entry name" value="DnaJ_domain"/>
</dbReference>
<evidence type="ECO:0000256" key="4">
    <source>
        <dbReference type="ARBA" id="ARBA00023136"/>
    </source>
</evidence>
<keyword evidence="4 6" id="KW-0472">Membrane</keyword>
<organism evidence="8 9">
    <name type="scientific">Microvirga aerophila</name>
    <dbReference type="NCBI Taxonomy" id="670291"/>
    <lineage>
        <taxon>Bacteria</taxon>
        <taxon>Pseudomonadati</taxon>
        <taxon>Pseudomonadota</taxon>
        <taxon>Alphaproteobacteria</taxon>
        <taxon>Hyphomicrobiales</taxon>
        <taxon>Methylobacteriaceae</taxon>
        <taxon>Microvirga</taxon>
    </lineage>
</organism>
<evidence type="ECO:0000256" key="3">
    <source>
        <dbReference type="ARBA" id="ARBA00022989"/>
    </source>
</evidence>
<dbReference type="InterPro" id="IPR036869">
    <property type="entry name" value="J_dom_sf"/>
</dbReference>
<feature type="transmembrane region" description="Helical" evidence="6">
    <location>
        <begin position="31"/>
        <end position="49"/>
    </location>
</feature>
<dbReference type="CDD" id="cd06257">
    <property type="entry name" value="DnaJ"/>
    <property type="match status" value="1"/>
</dbReference>